<keyword evidence="5 13" id="KW-0863">Zinc-finger</keyword>
<feature type="compositionally biased region" description="Acidic residues" evidence="14">
    <location>
        <begin position="29"/>
        <end position="47"/>
    </location>
</feature>
<evidence type="ECO:0000256" key="8">
    <source>
        <dbReference type="ARBA" id="ARBA00049598"/>
    </source>
</evidence>
<dbReference type="Pfam" id="PF04438">
    <property type="entry name" value="zf-HIT"/>
    <property type="match status" value="1"/>
</dbReference>
<dbReference type="GO" id="GO:0000492">
    <property type="term" value="P:box C/D snoRNP assembly"/>
    <property type="evidence" value="ECO:0007669"/>
    <property type="project" value="TreeGrafter"/>
</dbReference>
<dbReference type="AlphaFoldDB" id="A0A1Y1VTK5"/>
<dbReference type="EMBL" id="MCFG01000510">
    <property type="protein sequence ID" value="ORX64631.1"/>
    <property type="molecule type" value="Genomic_DNA"/>
</dbReference>
<organism evidence="16 17">
    <name type="scientific">Anaeromyces robustus</name>
    <dbReference type="NCBI Taxonomy" id="1754192"/>
    <lineage>
        <taxon>Eukaryota</taxon>
        <taxon>Fungi</taxon>
        <taxon>Fungi incertae sedis</taxon>
        <taxon>Chytridiomycota</taxon>
        <taxon>Chytridiomycota incertae sedis</taxon>
        <taxon>Neocallimastigomycetes</taxon>
        <taxon>Neocallimastigales</taxon>
        <taxon>Neocallimastigaceae</taxon>
        <taxon>Anaeromyces</taxon>
    </lineage>
</organism>
<keyword evidence="7" id="KW-0832">Ubl conjugation</keyword>
<evidence type="ECO:0000256" key="5">
    <source>
        <dbReference type="ARBA" id="ARBA00022771"/>
    </source>
</evidence>
<feature type="domain" description="HIT-type" evidence="15">
    <location>
        <begin position="67"/>
        <end position="101"/>
    </location>
</feature>
<dbReference type="GO" id="GO:0000463">
    <property type="term" value="P:maturation of LSU-rRNA from tricistronic rRNA transcript (SSU-rRNA, 5.8S rRNA, LSU-rRNA)"/>
    <property type="evidence" value="ECO:0007669"/>
    <property type="project" value="TreeGrafter"/>
</dbReference>
<evidence type="ECO:0000313" key="17">
    <source>
        <dbReference type="Proteomes" id="UP000193944"/>
    </source>
</evidence>
<sequence>MNYEESYNIEEISNSIENEDSVIEKELGEINEDIENENDENDDEEEGEEKMIMEDIQLVEPIDKSLCEMCKINKWKYTCPKCLIHTCSLPCVKAHKKELNCDGKRDKVKYISMNEYNENNLRNDYYFLEDVARANDNANREQNDFRRNKHSQKKNVILKQARKKDIILKFMPIGMKKSQINKIYYNIK</sequence>
<dbReference type="PROSITE" id="PS51083">
    <property type="entry name" value="ZF_HIT"/>
    <property type="match status" value="1"/>
</dbReference>
<keyword evidence="1" id="KW-1017">Isopeptide bond</keyword>
<dbReference type="OrthoDB" id="272357at2759"/>
<evidence type="ECO:0000256" key="6">
    <source>
        <dbReference type="ARBA" id="ARBA00022833"/>
    </source>
</evidence>
<evidence type="ECO:0000256" key="1">
    <source>
        <dbReference type="ARBA" id="ARBA00022499"/>
    </source>
</evidence>
<evidence type="ECO:0000256" key="11">
    <source>
        <dbReference type="ARBA" id="ARBA00068630"/>
    </source>
</evidence>
<comment type="caution">
    <text evidence="16">The sequence shown here is derived from an EMBL/GenBank/DDBJ whole genome shotgun (WGS) entry which is preliminary data.</text>
</comment>
<evidence type="ECO:0000313" key="16">
    <source>
        <dbReference type="EMBL" id="ORX64631.1"/>
    </source>
</evidence>
<proteinExistence type="inferred from homology"/>
<evidence type="ECO:0000256" key="9">
    <source>
        <dbReference type="ARBA" id="ARBA00049654"/>
    </source>
</evidence>
<keyword evidence="6" id="KW-0862">Zinc</keyword>
<dbReference type="Proteomes" id="UP000193944">
    <property type="component" value="Unassembled WGS sequence"/>
</dbReference>
<evidence type="ECO:0000256" key="7">
    <source>
        <dbReference type="ARBA" id="ARBA00022843"/>
    </source>
</evidence>
<keyword evidence="2" id="KW-0690">Ribosome biogenesis</keyword>
<evidence type="ECO:0000256" key="12">
    <source>
        <dbReference type="ARBA" id="ARBA00077531"/>
    </source>
</evidence>
<dbReference type="STRING" id="1754192.A0A1Y1VTK5"/>
<dbReference type="CDD" id="cd23023">
    <property type="entry name" value="zf-HIT_BCD1"/>
    <property type="match status" value="1"/>
</dbReference>
<dbReference type="PANTHER" id="PTHR13483:SF3">
    <property type="entry name" value="BOX C_D SNORNA PROTEIN 1"/>
    <property type="match status" value="1"/>
</dbReference>
<dbReference type="GO" id="GO:0048254">
    <property type="term" value="P:snoRNA localization"/>
    <property type="evidence" value="ECO:0007669"/>
    <property type="project" value="TreeGrafter"/>
</dbReference>
<dbReference type="InterPro" id="IPR007529">
    <property type="entry name" value="Znf_HIT"/>
</dbReference>
<dbReference type="GO" id="GO:0070761">
    <property type="term" value="C:pre-snoRNP complex"/>
    <property type="evidence" value="ECO:0007669"/>
    <property type="project" value="TreeGrafter"/>
</dbReference>
<feature type="region of interest" description="Disordered" evidence="14">
    <location>
        <begin position="28"/>
        <end position="47"/>
    </location>
</feature>
<dbReference type="GO" id="GO:0005634">
    <property type="term" value="C:nucleus"/>
    <property type="evidence" value="ECO:0007669"/>
    <property type="project" value="TreeGrafter"/>
</dbReference>
<evidence type="ECO:0000256" key="14">
    <source>
        <dbReference type="SAM" id="MobiDB-lite"/>
    </source>
</evidence>
<comment type="subunit">
    <text evidence="10">Interacts with FBL, SNU13, NOP58, NUFIP1, RUVBL1, RUVBL2 and TAF9. Interacts (via HIT-type zinc finger) with the RUVBL1/RUVBL2 complex in the presence of ADP.</text>
</comment>
<dbReference type="GO" id="GO:0008270">
    <property type="term" value="F:zinc ion binding"/>
    <property type="evidence" value="ECO:0007669"/>
    <property type="project" value="UniProtKB-UniRule"/>
</dbReference>
<protein>
    <recommendedName>
        <fullName evidence="11">Box C/D snoRNA protein 1</fullName>
    </recommendedName>
    <alternativeName>
        <fullName evidence="12">Zinc finger HIT domain-containing protein 6</fullName>
    </alternativeName>
</protein>
<evidence type="ECO:0000256" key="13">
    <source>
        <dbReference type="PROSITE-ProRule" id="PRU00453"/>
    </source>
</evidence>
<gene>
    <name evidence="16" type="ORF">BCR32DRAFT_251011</name>
</gene>
<evidence type="ECO:0000256" key="3">
    <source>
        <dbReference type="ARBA" id="ARBA00022553"/>
    </source>
</evidence>
<evidence type="ECO:0000256" key="4">
    <source>
        <dbReference type="ARBA" id="ARBA00022723"/>
    </source>
</evidence>
<reference evidence="16 17" key="1">
    <citation type="submission" date="2016-08" db="EMBL/GenBank/DDBJ databases">
        <title>A Parts List for Fungal Cellulosomes Revealed by Comparative Genomics.</title>
        <authorList>
            <consortium name="DOE Joint Genome Institute"/>
            <person name="Haitjema C.H."/>
            <person name="Gilmore S.P."/>
            <person name="Henske J.K."/>
            <person name="Solomon K.V."/>
            <person name="De Groot R."/>
            <person name="Kuo A."/>
            <person name="Mondo S.J."/>
            <person name="Salamov A.A."/>
            <person name="Labutti K."/>
            <person name="Zhao Z."/>
            <person name="Chiniquy J."/>
            <person name="Barry K."/>
            <person name="Brewer H.M."/>
            <person name="Purvine S.O."/>
            <person name="Wright A.T."/>
            <person name="Boxma B."/>
            <person name="Van Alen T."/>
            <person name="Hackstein J.H."/>
            <person name="Baker S.E."/>
            <person name="Grigoriev I.V."/>
            <person name="O'Malley M.A."/>
        </authorList>
    </citation>
    <scope>NUCLEOTIDE SEQUENCE [LARGE SCALE GENOMIC DNA]</scope>
    <source>
        <strain evidence="16 17">S4</strain>
    </source>
</reference>
<dbReference type="InterPro" id="IPR051639">
    <property type="entry name" value="BCD1"/>
</dbReference>
<evidence type="ECO:0000256" key="10">
    <source>
        <dbReference type="ARBA" id="ARBA00061949"/>
    </source>
</evidence>
<keyword evidence="17" id="KW-1185">Reference proteome</keyword>
<reference evidence="16 17" key="2">
    <citation type="submission" date="2016-08" db="EMBL/GenBank/DDBJ databases">
        <title>Pervasive Adenine N6-methylation of Active Genes in Fungi.</title>
        <authorList>
            <consortium name="DOE Joint Genome Institute"/>
            <person name="Mondo S.J."/>
            <person name="Dannebaum R.O."/>
            <person name="Kuo R.C."/>
            <person name="Labutti K."/>
            <person name="Haridas S."/>
            <person name="Kuo A."/>
            <person name="Salamov A."/>
            <person name="Ahrendt S.R."/>
            <person name="Lipzen A."/>
            <person name="Sullivan W."/>
            <person name="Andreopoulos W.B."/>
            <person name="Clum A."/>
            <person name="Lindquist E."/>
            <person name="Daum C."/>
            <person name="Ramamoorthy G.K."/>
            <person name="Gryganskyi A."/>
            <person name="Culley D."/>
            <person name="Magnuson J.K."/>
            <person name="James T.Y."/>
            <person name="O'Malley M.A."/>
            <person name="Stajich J.E."/>
            <person name="Spatafora J.W."/>
            <person name="Visel A."/>
            <person name="Grigoriev I.V."/>
        </authorList>
    </citation>
    <scope>NUCLEOTIDE SEQUENCE [LARGE SCALE GENOMIC DNA]</scope>
    <source>
        <strain evidence="16 17">S4</strain>
    </source>
</reference>
<name>A0A1Y1VTK5_9FUNG</name>
<dbReference type="PANTHER" id="PTHR13483">
    <property type="entry name" value="BOX C_D SNORNA PROTEIN 1-RELATED"/>
    <property type="match status" value="1"/>
</dbReference>
<keyword evidence="3" id="KW-0597">Phosphoprotein</keyword>
<accession>A0A1Y1VTK5</accession>
<dbReference type="SUPFAM" id="SSF144232">
    <property type="entry name" value="HIT/MYND zinc finger-like"/>
    <property type="match status" value="1"/>
</dbReference>
<evidence type="ECO:0000256" key="2">
    <source>
        <dbReference type="ARBA" id="ARBA00022517"/>
    </source>
</evidence>
<dbReference type="Gene3D" id="3.30.60.190">
    <property type="match status" value="1"/>
</dbReference>
<dbReference type="FunFam" id="3.30.60.190:FF:000001">
    <property type="entry name" value="box C/D snoRNA protein 1"/>
    <property type="match status" value="1"/>
</dbReference>
<comment type="function">
    <text evidence="8">Required for box C/D snoRNAs accumulation involved in snoRNA processing, snoRNA transport to the nucleolus and ribosome biogenesis.</text>
</comment>
<evidence type="ECO:0000259" key="15">
    <source>
        <dbReference type="PROSITE" id="PS51083"/>
    </source>
</evidence>
<comment type="similarity">
    <text evidence="9">Belongs to the BCD1 family.</text>
</comment>
<keyword evidence="4" id="KW-0479">Metal-binding</keyword>